<reference evidence="2" key="1">
    <citation type="submission" date="2021-01" db="EMBL/GenBank/DDBJ databases">
        <authorList>
            <person name="Corre E."/>
            <person name="Pelletier E."/>
            <person name="Niang G."/>
            <person name="Scheremetjew M."/>
            <person name="Finn R."/>
            <person name="Kale V."/>
            <person name="Holt S."/>
            <person name="Cochrane G."/>
            <person name="Meng A."/>
            <person name="Brown T."/>
            <person name="Cohen L."/>
        </authorList>
    </citation>
    <scope>NUCLEOTIDE SEQUENCE</scope>
    <source>
        <strain evidence="2">CCAC1681</strain>
    </source>
</reference>
<feature type="compositionally biased region" description="Acidic residues" evidence="1">
    <location>
        <begin position="8"/>
        <end position="17"/>
    </location>
</feature>
<dbReference type="EMBL" id="HBEN01002042">
    <property type="protein sequence ID" value="CAD8431843.1"/>
    <property type="molecule type" value="Transcribed_RNA"/>
</dbReference>
<name>A0A7S0GR62_MICPS</name>
<organism evidence="2">
    <name type="scientific">Micromonas pusilla</name>
    <name type="common">Picoplanktonic green alga</name>
    <name type="synonym">Chromulina pusilla</name>
    <dbReference type="NCBI Taxonomy" id="38833"/>
    <lineage>
        <taxon>Eukaryota</taxon>
        <taxon>Viridiplantae</taxon>
        <taxon>Chlorophyta</taxon>
        <taxon>Mamiellophyceae</taxon>
        <taxon>Mamiellales</taxon>
        <taxon>Mamiellaceae</taxon>
        <taxon>Micromonas</taxon>
    </lineage>
</organism>
<evidence type="ECO:0000313" key="2">
    <source>
        <dbReference type="EMBL" id="CAD8431843.1"/>
    </source>
</evidence>
<sequence length="641" mass="69929">MARVDEVPPGDDPEAEEDLGRRGTKTKEFHLRPVDGKGLKPIPIRDGETKVVGRNARFGILDERIAAHHVECRLVFAPELALELKAIVEVYVKDRFGVLKMLKAGYVGYLQRGSVLYLTRAEGVPICGYVLTEGSPHQAETTPSATGGKGGECIDLASDSDLRSDGEEEIEVRPRPRQAAPSTPQASTSSGSKEEEDAPTPGAKGTAENPCELLSSDDEEEVVVERETAGKKPRKSAAKPAPRASSPPKAARRKPAKPSRSREPPLRPRPQAQSGAGQGARPYYYGAGPQPANFGAGPSSHGAGYSAGFHPGFQPEPSTITPPQPAPAQPGDSPKVAASRFQLRNAWVALRDVQAYYLELVGQLNQAQQQYHVLMAQYGLRPQHELNFSINETTGSIQMLIQRVNGARTSLSTQMARYEGALNTLNSDITLMERDRRNTTQRGQAGAKTTQRGEASANAFQAEVKAWELVEKTVDLSALSAGELRRIAKAMGIDITGLLEKEEFVNAVVAKRDTGKEAWAARKRKRAAEEEIASRQRQKLAELRQNESRKKAEESAQSPAKATAVRKVKQWAHGADLRLFLQRCGIKVDGHGKTKKALQGAYRRAMLKFHPDRTRSASPADQAIAAEVTKWITSEWNTLRD</sequence>
<feature type="compositionally biased region" description="Low complexity" evidence="1">
    <location>
        <begin position="178"/>
        <end position="190"/>
    </location>
</feature>
<feature type="compositionally biased region" description="Basic residues" evidence="1">
    <location>
        <begin position="250"/>
        <end position="259"/>
    </location>
</feature>
<feature type="region of interest" description="Disordered" evidence="1">
    <location>
        <begin position="541"/>
        <end position="561"/>
    </location>
</feature>
<dbReference type="Gene3D" id="1.10.287.110">
    <property type="entry name" value="DnaJ domain"/>
    <property type="match status" value="1"/>
</dbReference>
<dbReference type="AlphaFoldDB" id="A0A7S0GR62"/>
<feature type="compositionally biased region" description="Low complexity" evidence="1">
    <location>
        <begin position="238"/>
        <end position="249"/>
    </location>
</feature>
<evidence type="ECO:0000256" key="1">
    <source>
        <dbReference type="SAM" id="MobiDB-lite"/>
    </source>
</evidence>
<dbReference type="CDD" id="cd22671">
    <property type="entry name" value="FHA_APTX-like"/>
    <property type="match status" value="1"/>
</dbReference>
<evidence type="ECO:0008006" key="3">
    <source>
        <dbReference type="Google" id="ProtNLM"/>
    </source>
</evidence>
<feature type="compositionally biased region" description="Basic and acidic residues" evidence="1">
    <location>
        <begin position="541"/>
        <end position="554"/>
    </location>
</feature>
<accession>A0A7S0GR62</accession>
<proteinExistence type="predicted"/>
<feature type="region of interest" description="Disordered" evidence="1">
    <location>
        <begin position="135"/>
        <end position="335"/>
    </location>
</feature>
<gene>
    <name evidence="2" type="ORF">MSP1401_LOCUS1685</name>
</gene>
<dbReference type="InterPro" id="IPR036869">
    <property type="entry name" value="J_dom_sf"/>
</dbReference>
<protein>
    <recommendedName>
        <fullName evidence="3">J domain-containing protein</fullName>
    </recommendedName>
</protein>
<feature type="region of interest" description="Disordered" evidence="1">
    <location>
        <begin position="1"/>
        <end position="26"/>
    </location>
</feature>
<dbReference type="SUPFAM" id="SSF46565">
    <property type="entry name" value="Chaperone J-domain"/>
    <property type="match status" value="1"/>
</dbReference>